<organism evidence="1">
    <name type="scientific">marine sediment metagenome</name>
    <dbReference type="NCBI Taxonomy" id="412755"/>
    <lineage>
        <taxon>unclassified sequences</taxon>
        <taxon>metagenomes</taxon>
        <taxon>ecological metagenomes</taxon>
    </lineage>
</organism>
<dbReference type="Gene3D" id="3.40.50.720">
    <property type="entry name" value="NAD(P)-binding Rossmann-like Domain"/>
    <property type="match status" value="1"/>
</dbReference>
<dbReference type="EMBL" id="LAZR01000683">
    <property type="protein sequence ID" value="KKN60776.1"/>
    <property type="molecule type" value="Genomic_DNA"/>
</dbReference>
<gene>
    <name evidence="1" type="ORF">LCGC14_0528600</name>
</gene>
<dbReference type="GO" id="GO:0005737">
    <property type="term" value="C:cytoplasm"/>
    <property type="evidence" value="ECO:0007669"/>
    <property type="project" value="TreeGrafter"/>
</dbReference>
<name>A0A0F9UHT1_9ZZZZ</name>
<dbReference type="InterPro" id="IPR036291">
    <property type="entry name" value="NAD(P)-bd_dom_sf"/>
</dbReference>
<sequence length="259" mass="29322">MKISILGSGWLGLPLANDLITHGHTINLSTRSVDKIATFANGLFLPYLIDIDKLLDNINVFLSADLLIINITSKNSDSFAQLIKYIEQSTIKNVLFVSSSSVYQSVRGVVEEDNGLESTHSTLYQIEQMFTSNTHFETTILRLSGLIGYSRHPGNFFKNGKVVQQPDAPVNLIHRDDCIGIINAIIKQKAWGEIFNGCASTHPTKRKFYSHARYLLNLSEPEYDRESDRNTHKIVSNKKSIEQLNYQYQYPDVMTITYD</sequence>
<dbReference type="PANTHER" id="PTHR48079">
    <property type="entry name" value="PROTEIN YEEZ"/>
    <property type="match status" value="1"/>
</dbReference>
<dbReference type="AlphaFoldDB" id="A0A0F9UHT1"/>
<protein>
    <recommendedName>
        <fullName evidence="2">NAD(P)-binding domain-containing protein</fullName>
    </recommendedName>
</protein>
<dbReference type="GO" id="GO:0004029">
    <property type="term" value="F:aldehyde dehydrogenase (NAD+) activity"/>
    <property type="evidence" value="ECO:0007669"/>
    <property type="project" value="TreeGrafter"/>
</dbReference>
<reference evidence="1" key="1">
    <citation type="journal article" date="2015" name="Nature">
        <title>Complex archaea that bridge the gap between prokaryotes and eukaryotes.</title>
        <authorList>
            <person name="Spang A."/>
            <person name="Saw J.H."/>
            <person name="Jorgensen S.L."/>
            <person name="Zaremba-Niedzwiedzka K."/>
            <person name="Martijn J."/>
            <person name="Lind A.E."/>
            <person name="van Eijk R."/>
            <person name="Schleper C."/>
            <person name="Guy L."/>
            <person name="Ettema T.J."/>
        </authorList>
    </citation>
    <scope>NUCLEOTIDE SEQUENCE</scope>
</reference>
<accession>A0A0F9UHT1</accession>
<evidence type="ECO:0000313" key="1">
    <source>
        <dbReference type="EMBL" id="KKN60776.1"/>
    </source>
</evidence>
<proteinExistence type="predicted"/>
<evidence type="ECO:0008006" key="2">
    <source>
        <dbReference type="Google" id="ProtNLM"/>
    </source>
</evidence>
<dbReference type="PANTHER" id="PTHR48079:SF6">
    <property type="entry name" value="NAD(P)-BINDING DOMAIN-CONTAINING PROTEIN-RELATED"/>
    <property type="match status" value="1"/>
</dbReference>
<dbReference type="SUPFAM" id="SSF51735">
    <property type="entry name" value="NAD(P)-binding Rossmann-fold domains"/>
    <property type="match status" value="1"/>
</dbReference>
<comment type="caution">
    <text evidence="1">The sequence shown here is derived from an EMBL/GenBank/DDBJ whole genome shotgun (WGS) entry which is preliminary data.</text>
</comment>
<dbReference type="InterPro" id="IPR051783">
    <property type="entry name" value="NAD(P)-dependent_oxidoreduct"/>
</dbReference>